<keyword evidence="2" id="KW-1185">Reference proteome</keyword>
<dbReference type="PANTHER" id="PTHR33198:SF20">
    <property type="entry name" value="RETROTRANSPOSON GAG DOMAIN-CONTAINING PROTEIN"/>
    <property type="match status" value="1"/>
</dbReference>
<evidence type="ECO:0000313" key="1">
    <source>
        <dbReference type="EMBL" id="GFN78593.1"/>
    </source>
</evidence>
<protein>
    <recommendedName>
        <fullName evidence="3">Retrotransposon gag domain-containing protein</fullName>
    </recommendedName>
</protein>
<dbReference type="PANTHER" id="PTHR33198">
    <property type="entry name" value="ANK_REP_REGION DOMAIN-CONTAINING PROTEIN-RELATED"/>
    <property type="match status" value="1"/>
</dbReference>
<proteinExistence type="predicted"/>
<sequence>MSSVPNVPHPMLQLDNPNKRKAFLEWKDFLSSFIVINNVQKEQIYNYMLLSSGSKGRDLFEAMQVSTEDKANPDKLWNMFEDYMVEKPNKWVQRIELQCMTQSTDETVEEFILRLRNKADNCSFSEETKQERILEQLIKGIKYPDHQKKLLSKGDTLDLKTAIEVAKAHEATVSGMSRY</sequence>
<name>A0AAV3Y958_9GAST</name>
<gene>
    <name evidence="1" type="ORF">PoB_000509900</name>
</gene>
<organism evidence="1 2">
    <name type="scientific">Plakobranchus ocellatus</name>
    <dbReference type="NCBI Taxonomy" id="259542"/>
    <lineage>
        <taxon>Eukaryota</taxon>
        <taxon>Metazoa</taxon>
        <taxon>Spiralia</taxon>
        <taxon>Lophotrochozoa</taxon>
        <taxon>Mollusca</taxon>
        <taxon>Gastropoda</taxon>
        <taxon>Heterobranchia</taxon>
        <taxon>Euthyneura</taxon>
        <taxon>Panpulmonata</taxon>
        <taxon>Sacoglossa</taxon>
        <taxon>Placobranchoidea</taxon>
        <taxon>Plakobranchidae</taxon>
        <taxon>Plakobranchus</taxon>
    </lineage>
</organism>
<evidence type="ECO:0000313" key="2">
    <source>
        <dbReference type="Proteomes" id="UP000735302"/>
    </source>
</evidence>
<evidence type="ECO:0008006" key="3">
    <source>
        <dbReference type="Google" id="ProtNLM"/>
    </source>
</evidence>
<reference evidence="1 2" key="1">
    <citation type="journal article" date="2021" name="Elife">
        <title>Chloroplast acquisition without the gene transfer in kleptoplastic sea slugs, Plakobranchus ocellatus.</title>
        <authorList>
            <person name="Maeda T."/>
            <person name="Takahashi S."/>
            <person name="Yoshida T."/>
            <person name="Shimamura S."/>
            <person name="Takaki Y."/>
            <person name="Nagai Y."/>
            <person name="Toyoda A."/>
            <person name="Suzuki Y."/>
            <person name="Arimoto A."/>
            <person name="Ishii H."/>
            <person name="Satoh N."/>
            <person name="Nishiyama T."/>
            <person name="Hasebe M."/>
            <person name="Maruyama T."/>
            <person name="Minagawa J."/>
            <person name="Obokata J."/>
            <person name="Shigenobu S."/>
        </authorList>
    </citation>
    <scope>NUCLEOTIDE SEQUENCE [LARGE SCALE GENOMIC DNA]</scope>
</reference>
<dbReference type="AlphaFoldDB" id="A0AAV3Y958"/>
<accession>A0AAV3Y958</accession>
<dbReference type="EMBL" id="BLXT01000592">
    <property type="protein sequence ID" value="GFN78593.1"/>
    <property type="molecule type" value="Genomic_DNA"/>
</dbReference>
<dbReference type="Proteomes" id="UP000735302">
    <property type="component" value="Unassembled WGS sequence"/>
</dbReference>
<comment type="caution">
    <text evidence="1">The sequence shown here is derived from an EMBL/GenBank/DDBJ whole genome shotgun (WGS) entry which is preliminary data.</text>
</comment>